<dbReference type="EMBL" id="NEVU01000003">
    <property type="protein sequence ID" value="OZI71103.1"/>
    <property type="molecule type" value="Genomic_DNA"/>
</dbReference>
<evidence type="ECO:0008006" key="4">
    <source>
        <dbReference type="Google" id="ProtNLM"/>
    </source>
</evidence>
<evidence type="ECO:0000313" key="3">
    <source>
        <dbReference type="Proteomes" id="UP000216429"/>
    </source>
</evidence>
<accession>A0A261VD69</accession>
<feature type="signal peptide" evidence="1">
    <location>
        <begin position="1"/>
        <end position="21"/>
    </location>
</feature>
<dbReference type="Proteomes" id="UP000216429">
    <property type="component" value="Unassembled WGS sequence"/>
</dbReference>
<dbReference type="Gene3D" id="2.40.128.640">
    <property type="match status" value="1"/>
</dbReference>
<dbReference type="RefSeq" id="WP_094814452.1">
    <property type="nucleotide sequence ID" value="NZ_NEVU01000003.1"/>
</dbReference>
<proteinExistence type="predicted"/>
<keyword evidence="3" id="KW-1185">Reference proteome</keyword>
<evidence type="ECO:0000313" key="2">
    <source>
        <dbReference type="EMBL" id="OZI71103.1"/>
    </source>
</evidence>
<reference evidence="3" key="1">
    <citation type="submission" date="2017-05" db="EMBL/GenBank/DDBJ databases">
        <title>Complete and WGS of Bordetella genogroups.</title>
        <authorList>
            <person name="Spilker T."/>
            <person name="Lipuma J."/>
        </authorList>
    </citation>
    <scope>NUCLEOTIDE SEQUENCE [LARGE SCALE GENOMIC DNA]</scope>
    <source>
        <strain evidence="3">AU6712</strain>
    </source>
</reference>
<keyword evidence="1" id="KW-0732">Signal</keyword>
<feature type="chain" id="PRO_5012130546" description="Copper homeostasis protein" evidence="1">
    <location>
        <begin position="22"/>
        <end position="137"/>
    </location>
</feature>
<dbReference type="AlphaFoldDB" id="A0A261VD69"/>
<name>A0A261VD69_9BORD</name>
<gene>
    <name evidence="2" type="ORF">CAL22_14625</name>
</gene>
<dbReference type="PROSITE" id="PS51257">
    <property type="entry name" value="PROKAR_LIPOPROTEIN"/>
    <property type="match status" value="1"/>
</dbReference>
<dbReference type="Pfam" id="PF04170">
    <property type="entry name" value="NlpE"/>
    <property type="match status" value="1"/>
</dbReference>
<evidence type="ECO:0000256" key="1">
    <source>
        <dbReference type="SAM" id="SignalP"/>
    </source>
</evidence>
<sequence>MLKFLSPLAASILLAACAAPADKPVAAPDAHTSRSALDWQGSYGGVLPCADCPGIEMKLTLNADGSYTLSRRYQDRQAQPEHVSGRFHWLPGNGTIELEGEGSRWRVGENQLSLLDADGKVITGALAEHYILRRVTP</sequence>
<comment type="caution">
    <text evidence="2">The sequence shown here is derived from an EMBL/GenBank/DDBJ whole genome shotgun (WGS) entry which is preliminary data.</text>
</comment>
<dbReference type="InterPro" id="IPR007298">
    <property type="entry name" value="Cu-R_lipoprotein_NlpE"/>
</dbReference>
<dbReference type="OrthoDB" id="5348860at2"/>
<organism evidence="2 3">
    <name type="scientific">Bordetella genomosp. 12</name>
    <dbReference type="NCBI Taxonomy" id="463035"/>
    <lineage>
        <taxon>Bacteria</taxon>
        <taxon>Pseudomonadati</taxon>
        <taxon>Pseudomonadota</taxon>
        <taxon>Betaproteobacteria</taxon>
        <taxon>Burkholderiales</taxon>
        <taxon>Alcaligenaceae</taxon>
        <taxon>Bordetella</taxon>
    </lineage>
</organism>
<protein>
    <recommendedName>
        <fullName evidence="4">Copper homeostasis protein</fullName>
    </recommendedName>
</protein>